<dbReference type="EMBL" id="JAVHJL010000012">
    <property type="protein sequence ID" value="KAK6495874.1"/>
    <property type="molecule type" value="Genomic_DNA"/>
</dbReference>
<organism evidence="2 3">
    <name type="scientific">Arthrobotrys musiformis</name>
    <dbReference type="NCBI Taxonomy" id="47236"/>
    <lineage>
        <taxon>Eukaryota</taxon>
        <taxon>Fungi</taxon>
        <taxon>Dikarya</taxon>
        <taxon>Ascomycota</taxon>
        <taxon>Pezizomycotina</taxon>
        <taxon>Orbiliomycetes</taxon>
        <taxon>Orbiliales</taxon>
        <taxon>Orbiliaceae</taxon>
        <taxon>Arthrobotrys</taxon>
    </lineage>
</organism>
<comment type="caution">
    <text evidence="2">The sequence shown here is derived from an EMBL/GenBank/DDBJ whole genome shotgun (WGS) entry which is preliminary data.</text>
</comment>
<accession>A0AAV9VTP7</accession>
<name>A0AAV9VTP7_9PEZI</name>
<reference evidence="2 3" key="1">
    <citation type="submission" date="2023-08" db="EMBL/GenBank/DDBJ databases">
        <authorList>
            <person name="Palmer J.M."/>
        </authorList>
    </citation>
    <scope>NUCLEOTIDE SEQUENCE [LARGE SCALE GENOMIC DNA]</scope>
    <source>
        <strain evidence="2 3">TWF481</strain>
    </source>
</reference>
<feature type="transmembrane region" description="Helical" evidence="1">
    <location>
        <begin position="83"/>
        <end position="100"/>
    </location>
</feature>
<protein>
    <submittedName>
        <fullName evidence="2">Uncharacterized protein</fullName>
    </submittedName>
</protein>
<evidence type="ECO:0000313" key="2">
    <source>
        <dbReference type="EMBL" id="KAK6495874.1"/>
    </source>
</evidence>
<sequence>MTPCTVRDSDADVCVLFGFWAKLTPTSSQAYPSPNAFFSRLQSFGRLRKTVSQLFLSKASVIASVFVSVFVVNVLVINVSRDIIFLALQIIFLHLCLYRQPMLSERKPPKILIIFLREIIPCRIGVKPFFLVRIFVSFAKVFPTLLNIIGLTSKTTATPALVRFPVWLLRILDIILALRPLSAVMKSRFNISITALSYISSFSVDSKFSFHVWATSFPKQRPNVARTLRPSGYRTNAPRIYSINLQAASGSGLFFGLKSSWPQIASGTKGLLFTDFCSCATATCARTFLPDLHSPPQNNRTACELPPVNLENLDDEVVSCESCDASDLAVNLRRKSLPP</sequence>
<keyword evidence="1" id="KW-0472">Membrane</keyword>
<keyword evidence="1" id="KW-0812">Transmembrane</keyword>
<keyword evidence="3" id="KW-1185">Reference proteome</keyword>
<feature type="transmembrane region" description="Helical" evidence="1">
    <location>
        <begin position="161"/>
        <end position="178"/>
    </location>
</feature>
<gene>
    <name evidence="2" type="ORF">TWF481_002919</name>
</gene>
<feature type="transmembrane region" description="Helical" evidence="1">
    <location>
        <begin position="55"/>
        <end position="77"/>
    </location>
</feature>
<feature type="transmembrane region" description="Helical" evidence="1">
    <location>
        <begin position="130"/>
        <end position="149"/>
    </location>
</feature>
<evidence type="ECO:0000313" key="3">
    <source>
        <dbReference type="Proteomes" id="UP001370758"/>
    </source>
</evidence>
<evidence type="ECO:0000256" key="1">
    <source>
        <dbReference type="SAM" id="Phobius"/>
    </source>
</evidence>
<keyword evidence="1" id="KW-1133">Transmembrane helix</keyword>
<dbReference type="AlphaFoldDB" id="A0AAV9VTP7"/>
<proteinExistence type="predicted"/>
<dbReference type="Proteomes" id="UP001370758">
    <property type="component" value="Unassembled WGS sequence"/>
</dbReference>